<proteinExistence type="predicted"/>
<evidence type="ECO:0000313" key="2">
    <source>
        <dbReference type="Proteomes" id="UP000479043"/>
    </source>
</evidence>
<dbReference type="AlphaFoldDB" id="A0A6L8LJ62"/>
<dbReference type="EMBL" id="WWEN01000001">
    <property type="protein sequence ID" value="MYM53782.1"/>
    <property type="molecule type" value="Genomic_DNA"/>
</dbReference>
<accession>A0A6L8LJ62</accession>
<protein>
    <submittedName>
        <fullName evidence="1">DUF1203 domain-containing protein</fullName>
    </submittedName>
</protein>
<dbReference type="InterPro" id="IPR009593">
    <property type="entry name" value="DUF1203"/>
</dbReference>
<keyword evidence="2" id="KW-1185">Reference proteome</keyword>
<evidence type="ECO:0000313" key="1">
    <source>
        <dbReference type="EMBL" id="MYM53782.1"/>
    </source>
</evidence>
<dbReference type="Proteomes" id="UP000479043">
    <property type="component" value="Unassembled WGS sequence"/>
</dbReference>
<name>A0A6L8LJ62_9RHOB</name>
<comment type="caution">
    <text evidence="1">The sequence shown here is derived from an EMBL/GenBank/DDBJ whole genome shotgun (WGS) entry which is preliminary data.</text>
</comment>
<sequence>MIFQGLSSDVARGLRAGGPDANRMAAERAQSDGAGNPCRHCLNHVPEGAGMLICAHRPFRALQPYAELGPIFLCADDCAPYRGSALPPVLTTSPDYLVKGYDARERIVYGTGQVTPRAEIETYIAQLLARDDIAFVDIRSARNNCWMARATRD</sequence>
<dbReference type="PIRSF" id="PIRSF034110">
    <property type="entry name" value="DUF1203"/>
    <property type="match status" value="1"/>
</dbReference>
<dbReference type="Pfam" id="PF06718">
    <property type="entry name" value="DUF1203"/>
    <property type="match status" value="1"/>
</dbReference>
<reference evidence="1 2" key="1">
    <citation type="submission" date="2020-01" db="EMBL/GenBank/DDBJ databases">
        <authorList>
            <person name="Chen S."/>
        </authorList>
    </citation>
    <scope>NUCLEOTIDE SEQUENCE [LARGE SCALE GENOMIC DNA]</scope>
    <source>
        <strain evidence="1 2">GS-10</strain>
    </source>
</reference>
<organism evidence="1 2">
    <name type="scientific">Thalassovita mangrovi</name>
    <dbReference type="NCBI Taxonomy" id="2692236"/>
    <lineage>
        <taxon>Bacteria</taxon>
        <taxon>Pseudomonadati</taxon>
        <taxon>Pseudomonadota</taxon>
        <taxon>Alphaproteobacteria</taxon>
        <taxon>Rhodobacterales</taxon>
        <taxon>Roseobacteraceae</taxon>
        <taxon>Thalassovita</taxon>
    </lineage>
</organism>
<gene>
    <name evidence="1" type="ORF">GR167_00575</name>
</gene>
<dbReference type="RefSeq" id="WP_160971499.1">
    <property type="nucleotide sequence ID" value="NZ_WWEN01000001.1"/>
</dbReference>